<reference evidence="3" key="1">
    <citation type="submission" date="2021-01" db="EMBL/GenBank/DDBJ databases">
        <authorList>
            <person name="Corre E."/>
            <person name="Pelletier E."/>
            <person name="Niang G."/>
            <person name="Scheremetjew M."/>
            <person name="Finn R."/>
            <person name="Kale V."/>
            <person name="Holt S."/>
            <person name="Cochrane G."/>
            <person name="Meng A."/>
            <person name="Brown T."/>
            <person name="Cohen L."/>
        </authorList>
    </citation>
    <scope>NUCLEOTIDE SEQUENCE</scope>
    <source>
        <strain evidence="3">CCMP2084</strain>
    </source>
</reference>
<dbReference type="AlphaFoldDB" id="A0A7S2UPT8"/>
<evidence type="ECO:0000313" key="3">
    <source>
        <dbReference type="EMBL" id="CAD9826388.1"/>
    </source>
</evidence>
<evidence type="ECO:0000256" key="2">
    <source>
        <dbReference type="SAM" id="Phobius"/>
    </source>
</evidence>
<proteinExistence type="predicted"/>
<dbReference type="EMBL" id="HBHQ01026913">
    <property type="protein sequence ID" value="CAD9826388.1"/>
    <property type="molecule type" value="Transcribed_RNA"/>
</dbReference>
<keyword evidence="2" id="KW-0472">Membrane</keyword>
<keyword evidence="2" id="KW-1133">Transmembrane helix</keyword>
<feature type="region of interest" description="Disordered" evidence="1">
    <location>
        <begin position="1"/>
        <end position="25"/>
    </location>
</feature>
<organism evidence="3">
    <name type="scientific">Attheya septentrionalis</name>
    <dbReference type="NCBI Taxonomy" id="420275"/>
    <lineage>
        <taxon>Eukaryota</taxon>
        <taxon>Sar</taxon>
        <taxon>Stramenopiles</taxon>
        <taxon>Ochrophyta</taxon>
        <taxon>Bacillariophyta</taxon>
        <taxon>Coscinodiscophyceae</taxon>
        <taxon>Chaetocerotophycidae</taxon>
        <taxon>Chaetocerotales</taxon>
        <taxon>Attheyaceae</taxon>
        <taxon>Attheya</taxon>
    </lineage>
</organism>
<keyword evidence="2" id="KW-0812">Transmembrane</keyword>
<protein>
    <submittedName>
        <fullName evidence="3">Uncharacterized protein</fullName>
    </submittedName>
</protein>
<feature type="transmembrane region" description="Helical" evidence="2">
    <location>
        <begin position="50"/>
        <end position="69"/>
    </location>
</feature>
<name>A0A7S2UPT8_9STRA</name>
<accession>A0A7S2UPT8</accession>
<sequence>MQTQTAHLRRTASSRAQTTVPLGAGDDVVNSRKRIVRRTRRKKVPRRQNALLLQVMVIGPCLLGIFFLGRRLLFSRGDVTNPLPPSPLKAAKHTEKSILPKIKPGQVVPFSYALNAARVGLPTNLRDDMLAYCDRLGITDRFHELTGDNPLEPDEKHVENFNGTNWSVWRPAGHWHSNIHWIDPQDDGAQQSFLSELGASGFDIILDAIGTYYGLDTITCHEVSFFALSYSASNPYLHHDFHETGGKGFNVIFPLLLVEGSTPEVDIEDQNTLELHGVQYEYNAAVVLGDNAKHRSAPVEYTENGGMRLSVSVYFSDITEDNVDKFLSEYTPSVPELDHDSLLAKRGLHWGGGKHLPRPK</sequence>
<evidence type="ECO:0000256" key="1">
    <source>
        <dbReference type="SAM" id="MobiDB-lite"/>
    </source>
</evidence>
<gene>
    <name evidence="3" type="ORF">ASEP1449_LOCUS18222</name>
</gene>